<dbReference type="STRING" id="410764.GA0061103_0242"/>
<evidence type="ECO:0000313" key="3">
    <source>
        <dbReference type="Proteomes" id="UP000199101"/>
    </source>
</evidence>
<gene>
    <name evidence="2" type="ORF">GA0061103_0242</name>
</gene>
<organism evidence="2 3">
    <name type="scientific">Rhizobium multihospitium</name>
    <dbReference type="NCBI Taxonomy" id="410764"/>
    <lineage>
        <taxon>Bacteria</taxon>
        <taxon>Pseudomonadati</taxon>
        <taxon>Pseudomonadota</taxon>
        <taxon>Alphaproteobacteria</taxon>
        <taxon>Hyphomicrobiales</taxon>
        <taxon>Rhizobiaceae</taxon>
        <taxon>Rhizobium/Agrobacterium group</taxon>
        <taxon>Rhizobium</taxon>
    </lineage>
</organism>
<dbReference type="InterPro" id="IPR017026">
    <property type="entry name" value="ImuA"/>
</dbReference>
<dbReference type="EMBL" id="FMAG01000011">
    <property type="protein sequence ID" value="SCB47857.1"/>
    <property type="molecule type" value="Genomic_DNA"/>
</dbReference>
<dbReference type="Gene3D" id="3.40.50.300">
    <property type="entry name" value="P-loop containing nucleotide triphosphate hydrolases"/>
    <property type="match status" value="1"/>
</dbReference>
<dbReference type="RefSeq" id="WP_245304919.1">
    <property type="nucleotide sequence ID" value="NZ_FMAG01000011.1"/>
</dbReference>
<evidence type="ECO:0000256" key="1">
    <source>
        <dbReference type="SAM" id="MobiDB-lite"/>
    </source>
</evidence>
<accession>A0A1C3X6K3</accession>
<reference evidence="3" key="1">
    <citation type="submission" date="2016-08" db="EMBL/GenBank/DDBJ databases">
        <authorList>
            <person name="Varghese N."/>
            <person name="Submissions Spin"/>
        </authorList>
    </citation>
    <scope>NUCLEOTIDE SEQUENCE [LARGE SCALE GENOMIC DNA]</scope>
    <source>
        <strain evidence="3">HAMBI 2975</strain>
    </source>
</reference>
<name>A0A1C3X6K3_9HYPH</name>
<dbReference type="PIRSF" id="PIRSF034285">
    <property type="entry name" value="UCP034285"/>
    <property type="match status" value="1"/>
</dbReference>
<dbReference type="Proteomes" id="UP000199101">
    <property type="component" value="Unassembled WGS sequence"/>
</dbReference>
<protein>
    <submittedName>
        <fullName evidence="2">Protein ImuA</fullName>
    </submittedName>
</protein>
<proteinExistence type="predicted"/>
<dbReference type="InterPro" id="IPR027417">
    <property type="entry name" value="P-loop_NTPase"/>
</dbReference>
<sequence>MAEAAVARETLFALRETIARLEGRPIPALAAAAHEALAGKPVRETTGIAQPLPAQSGSAQPMAEPLLLATGVDDLDAALQGGLPLDGLTEIRSLGLRDAGAASGFALALAARLHAQASDMAKSPVLWIGDTVASMEAGLPYAIGIRDFGLEPQAFLQASPRKLEDALWVAEAALGSAAFALVILEVRGNPARFGLTESRRLALRAKAVGRPLFLLRQGGEEEASSALFRFSVEPAPAQARPLPDGSVLGGSIGHPAFRLTLEKSRNPAPLSITLEWNAHDRRFAPVLDAQRPAFPGEHAAHSGADLPASADRPHRAQALGSVLAFDRQA</sequence>
<feature type="region of interest" description="Disordered" evidence="1">
    <location>
        <begin position="294"/>
        <end position="313"/>
    </location>
</feature>
<dbReference type="AlphaFoldDB" id="A0A1C3X6K3"/>
<evidence type="ECO:0000313" key="2">
    <source>
        <dbReference type="EMBL" id="SCB47857.1"/>
    </source>
</evidence>
<keyword evidence="3" id="KW-1185">Reference proteome</keyword>
<dbReference type="SUPFAM" id="SSF52540">
    <property type="entry name" value="P-loop containing nucleoside triphosphate hydrolases"/>
    <property type="match status" value="1"/>
</dbReference>